<gene>
    <name evidence="1" type="ORF">KL86PLE_130005</name>
</gene>
<organism evidence="1">
    <name type="scientific">uncultured Pleomorphomonas sp</name>
    <dbReference type="NCBI Taxonomy" id="442121"/>
    <lineage>
        <taxon>Bacteria</taxon>
        <taxon>Pseudomonadati</taxon>
        <taxon>Pseudomonadota</taxon>
        <taxon>Alphaproteobacteria</taxon>
        <taxon>Hyphomicrobiales</taxon>
        <taxon>Pleomorphomonadaceae</taxon>
        <taxon>Pleomorphomonas</taxon>
        <taxon>environmental samples</taxon>
    </lineage>
</organism>
<dbReference type="RefSeq" id="WP_288199597.1">
    <property type="nucleotide sequence ID" value="NZ_LT608334.1"/>
</dbReference>
<name>A0A212L8J3_9HYPH</name>
<evidence type="ECO:0000313" key="1">
    <source>
        <dbReference type="EMBL" id="SCM73892.1"/>
    </source>
</evidence>
<sequence length="119" mass="12561">MPDDSGALLRLMQLVLAGVDASGSEGCHLTRDSAIVSVARALVGEATDWTAASRTATMALRDLVWRVDTARGLLIDKVGDRGRQEVEALLDTTDIHAFLKTALMAPRAAEDGEEIAGDG</sequence>
<proteinExistence type="predicted"/>
<dbReference type="AlphaFoldDB" id="A0A212L8J3"/>
<protein>
    <submittedName>
        <fullName evidence="1">Uncharacterized protein</fullName>
    </submittedName>
</protein>
<reference evidence="1" key="1">
    <citation type="submission" date="2016-08" db="EMBL/GenBank/DDBJ databases">
        <authorList>
            <person name="Seilhamer J.J."/>
        </authorList>
    </citation>
    <scope>NUCLEOTIDE SEQUENCE</scope>
    <source>
        <strain evidence="1">86</strain>
    </source>
</reference>
<accession>A0A212L8J3</accession>
<dbReference type="EMBL" id="FMJD01000005">
    <property type="protein sequence ID" value="SCM73892.1"/>
    <property type="molecule type" value="Genomic_DNA"/>
</dbReference>